<keyword evidence="2" id="KW-1185">Reference proteome</keyword>
<evidence type="ECO:0000313" key="2">
    <source>
        <dbReference type="Proteomes" id="UP000011841"/>
    </source>
</evidence>
<dbReference type="OrthoDB" id="259086at2"/>
<dbReference type="EMBL" id="AP012603">
    <property type="protein sequence ID" value="BAM89822.1"/>
    <property type="molecule type" value="Genomic_DNA"/>
</dbReference>
<gene>
    <name evidence="1" type="ORF">S58_38320</name>
</gene>
<proteinExistence type="predicted"/>
<evidence type="ECO:0000313" key="1">
    <source>
        <dbReference type="EMBL" id="BAM89822.1"/>
    </source>
</evidence>
<dbReference type="Proteomes" id="UP000011841">
    <property type="component" value="Chromosome"/>
</dbReference>
<reference evidence="1 2" key="1">
    <citation type="journal article" date="2013" name="Appl. Environ. Microbiol.">
        <title>Genome analysis suggests that the soil oligotrophic bacterium Agromonas oligotrophica (Bradyrhizobium oligotrophicum) is a nitrogen-fixing symbiont of Aeschynomene indica.</title>
        <authorList>
            <person name="Okubo T."/>
            <person name="Fukushima S."/>
            <person name="Itakura M."/>
            <person name="Oshima K."/>
            <person name="Longtonglang A."/>
            <person name="Teaumroong N."/>
            <person name="Mitsui H."/>
            <person name="Hattori M."/>
            <person name="Hattori R."/>
            <person name="Hattori T."/>
            <person name="Minamisawa K."/>
        </authorList>
    </citation>
    <scope>NUCLEOTIDE SEQUENCE [LARGE SCALE GENOMIC DNA]</scope>
    <source>
        <strain evidence="1 2">S58</strain>
    </source>
</reference>
<sequence length="250" mass="26936">MSDVAFTELKRVFSSLLAVRTASQNFAATLADRAFDLFEANIEAQAAHLPALACAKGCPSCCALRVTATAPEIFLLARYIRQIDERMPATALGSLSRRVKLANRATRGLNETERMKLRQPCPFVVRGGCIIHPARPLACRGHASFDRRACALAMAGRDVDVPLSAPHVALRALVQDALRAALDQAGLASDLYELNHGLALALDDPERERNWRDGQDSLAPARIAPAAAAQTDAVLWSRAAADADTIRDEA</sequence>
<dbReference type="GeneID" id="301817652"/>
<name>M4Z8S0_9BRAD</name>
<dbReference type="AlphaFoldDB" id="M4Z8S0"/>
<accession>M4Z8S0</accession>
<dbReference type="STRING" id="1245469.S58_38320"/>
<dbReference type="eggNOG" id="COG0727">
    <property type="taxonomic scope" value="Bacteria"/>
</dbReference>
<dbReference type="KEGG" id="aol:S58_38320"/>
<dbReference type="RefSeq" id="WP_015666932.1">
    <property type="nucleotide sequence ID" value="NC_020453.1"/>
</dbReference>
<dbReference type="PATRIC" id="fig|1245469.3.peg.3913"/>
<organism evidence="1 2">
    <name type="scientific">Bradyrhizobium oligotrophicum S58</name>
    <dbReference type="NCBI Taxonomy" id="1245469"/>
    <lineage>
        <taxon>Bacteria</taxon>
        <taxon>Pseudomonadati</taxon>
        <taxon>Pseudomonadota</taxon>
        <taxon>Alphaproteobacteria</taxon>
        <taxon>Hyphomicrobiales</taxon>
        <taxon>Nitrobacteraceae</taxon>
        <taxon>Bradyrhizobium</taxon>
    </lineage>
</organism>
<dbReference type="HOGENOM" id="CLU_100182_0_0_5"/>
<protein>
    <submittedName>
        <fullName evidence="1">Signal peptide</fullName>
    </submittedName>
</protein>